<dbReference type="PANTHER" id="PTHR11618:SF13">
    <property type="entry name" value="TRANSCRIPTION INITIATION FACTOR IIB"/>
    <property type="match status" value="1"/>
</dbReference>
<dbReference type="Gene3D" id="1.10.472.170">
    <property type="match status" value="1"/>
</dbReference>
<accession>A0A9P4VVL8</accession>
<evidence type="ECO:0000256" key="9">
    <source>
        <dbReference type="ARBA" id="ARBA00023163"/>
    </source>
</evidence>
<evidence type="ECO:0000256" key="1">
    <source>
        <dbReference type="ARBA" id="ARBA00004123"/>
    </source>
</evidence>
<keyword evidence="4" id="KW-0479">Metal-binding</keyword>
<dbReference type="InterPro" id="IPR036915">
    <property type="entry name" value="Cyclin-like_sf"/>
</dbReference>
<name>A0A9P4VVL8_9PEZI</name>
<evidence type="ECO:0000259" key="16">
    <source>
        <dbReference type="PROSITE" id="PS51134"/>
    </source>
</evidence>
<gene>
    <name evidence="17" type="ORF">M501DRAFT_985312</name>
</gene>
<dbReference type="SUPFAM" id="SSF57783">
    <property type="entry name" value="Zinc beta-ribbon"/>
    <property type="match status" value="1"/>
</dbReference>
<evidence type="ECO:0000313" key="17">
    <source>
        <dbReference type="EMBL" id="KAF2843177.1"/>
    </source>
</evidence>
<dbReference type="GO" id="GO:0097550">
    <property type="term" value="C:transcription preinitiation complex"/>
    <property type="evidence" value="ECO:0007669"/>
    <property type="project" value="TreeGrafter"/>
</dbReference>
<evidence type="ECO:0000256" key="7">
    <source>
        <dbReference type="ARBA" id="ARBA00022833"/>
    </source>
</evidence>
<dbReference type="PRINTS" id="PR00685">
    <property type="entry name" value="TIFACTORIIB"/>
</dbReference>
<feature type="domain" description="TFIIB-type" evidence="16">
    <location>
        <begin position="33"/>
        <end position="66"/>
    </location>
</feature>
<keyword evidence="18" id="KW-1185">Reference proteome</keyword>
<dbReference type="GO" id="GO:0005634">
    <property type="term" value="C:nucleus"/>
    <property type="evidence" value="ECO:0007669"/>
    <property type="project" value="UniProtKB-SubCell"/>
</dbReference>
<evidence type="ECO:0000256" key="8">
    <source>
        <dbReference type="ARBA" id="ARBA00023015"/>
    </source>
</evidence>
<evidence type="ECO:0000256" key="13">
    <source>
        <dbReference type="ARBA" id="ARBA00066213"/>
    </source>
</evidence>
<dbReference type="Pfam" id="PF00382">
    <property type="entry name" value="TFIIB"/>
    <property type="match status" value="2"/>
</dbReference>
<dbReference type="FunFam" id="1.10.472.170:FF:000001">
    <property type="entry name" value="Transcription initiation factor IIB"/>
    <property type="match status" value="1"/>
</dbReference>
<dbReference type="CDD" id="cd20551">
    <property type="entry name" value="CYCLIN_TFIIB_rpt1"/>
    <property type="match status" value="1"/>
</dbReference>
<evidence type="ECO:0000256" key="3">
    <source>
        <dbReference type="ARBA" id="ARBA00013932"/>
    </source>
</evidence>
<dbReference type="InterPro" id="IPR013150">
    <property type="entry name" value="TFIIB_cyclin"/>
</dbReference>
<dbReference type="GO" id="GO:0008270">
    <property type="term" value="F:zinc ion binding"/>
    <property type="evidence" value="ECO:0007669"/>
    <property type="project" value="UniProtKB-KW"/>
</dbReference>
<keyword evidence="7" id="KW-0862">Zinc</keyword>
<keyword evidence="6 14" id="KW-0863">Zinc-finger</keyword>
<dbReference type="GO" id="GO:0051123">
    <property type="term" value="P:RNA polymerase II preinitiation complex assembly"/>
    <property type="evidence" value="ECO:0007669"/>
    <property type="project" value="UniProtKB-ARBA"/>
</dbReference>
<feature type="region of interest" description="Disordered" evidence="15">
    <location>
        <begin position="78"/>
        <end position="100"/>
    </location>
</feature>
<evidence type="ECO:0000256" key="5">
    <source>
        <dbReference type="ARBA" id="ARBA00022737"/>
    </source>
</evidence>
<dbReference type="PROSITE" id="PS51134">
    <property type="entry name" value="ZF_TFIIB"/>
    <property type="match status" value="1"/>
</dbReference>
<organism evidence="17 18">
    <name type="scientific">Patellaria atrata CBS 101060</name>
    <dbReference type="NCBI Taxonomy" id="1346257"/>
    <lineage>
        <taxon>Eukaryota</taxon>
        <taxon>Fungi</taxon>
        <taxon>Dikarya</taxon>
        <taxon>Ascomycota</taxon>
        <taxon>Pezizomycotina</taxon>
        <taxon>Dothideomycetes</taxon>
        <taxon>Dothideomycetes incertae sedis</taxon>
        <taxon>Patellariales</taxon>
        <taxon>Patellariaceae</taxon>
        <taxon>Patellaria</taxon>
    </lineage>
</organism>
<dbReference type="GO" id="GO:0016251">
    <property type="term" value="F:RNA polymerase II general transcription initiation factor activity"/>
    <property type="evidence" value="ECO:0007669"/>
    <property type="project" value="TreeGrafter"/>
</dbReference>
<dbReference type="FunFam" id="1.10.472.10:FF:000008">
    <property type="entry name" value="Transcription initiation factor IIB"/>
    <property type="match status" value="1"/>
</dbReference>
<evidence type="ECO:0000256" key="14">
    <source>
        <dbReference type="PROSITE-ProRule" id="PRU00469"/>
    </source>
</evidence>
<comment type="similarity">
    <text evidence="2">Belongs to the TFIIB family.</text>
</comment>
<proteinExistence type="inferred from homology"/>
<evidence type="ECO:0000313" key="18">
    <source>
        <dbReference type="Proteomes" id="UP000799429"/>
    </source>
</evidence>
<protein>
    <recommendedName>
        <fullName evidence="3">Transcription initiation factor IIB</fullName>
    </recommendedName>
    <alternativeName>
        <fullName evidence="11">General transcription factor TFIIB</fullName>
    </alternativeName>
</protein>
<evidence type="ECO:0000256" key="6">
    <source>
        <dbReference type="ARBA" id="ARBA00022771"/>
    </source>
</evidence>
<dbReference type="SUPFAM" id="SSF47954">
    <property type="entry name" value="Cyclin-like"/>
    <property type="match status" value="2"/>
</dbReference>
<dbReference type="PANTHER" id="PTHR11618">
    <property type="entry name" value="TRANSCRIPTION INITIATION FACTOR IIB-RELATED"/>
    <property type="match status" value="1"/>
</dbReference>
<dbReference type="InterPro" id="IPR013763">
    <property type="entry name" value="Cyclin-like_dom"/>
</dbReference>
<dbReference type="EMBL" id="MU006089">
    <property type="protein sequence ID" value="KAF2843177.1"/>
    <property type="molecule type" value="Genomic_DNA"/>
</dbReference>
<evidence type="ECO:0000256" key="11">
    <source>
        <dbReference type="ARBA" id="ARBA00031706"/>
    </source>
</evidence>
<dbReference type="InterPro" id="IPR013137">
    <property type="entry name" value="Znf_TFIIB"/>
</dbReference>
<sequence length="359" mass="39284">MTAVQNGRVLSPGEVITEVVAPVEQEWQENLNIHLICPDCRESPPDLVEEFASGDVVCASCGLVLSNRIVDTRSEWRTFSNDDQGGDDPSRVGDASDPFQHGSQLQTSIAFDGGNARGRELHRAQNKVTHDKSKAHLTAAYKQISSYCDAIHLAHIVSDTAKHIFMKADDSKAFRGKSQDALIGACLFIACRQNNVPRSFREIQQLTKVPKKELGRTFKTLEKFLTSQKDLSLQGGLVATETNYAPSENTRPSELCRRFCNQLGLSKSTSQMAENVADKMKDAGSLAGRSPLSIAASCIYMVSHLKGEPKTPKDIAAIAGVSDGTIRTAYKYLYAEKNNLLDPVWLKEKGADMSKLPPA</sequence>
<dbReference type="PROSITE" id="PS00782">
    <property type="entry name" value="TFIIB"/>
    <property type="match status" value="1"/>
</dbReference>
<comment type="subcellular location">
    <subcellularLocation>
        <location evidence="1">Nucleus</location>
    </subcellularLocation>
</comment>
<keyword evidence="9" id="KW-0804">Transcription</keyword>
<evidence type="ECO:0000256" key="15">
    <source>
        <dbReference type="SAM" id="MobiDB-lite"/>
    </source>
</evidence>
<reference evidence="17" key="1">
    <citation type="journal article" date="2020" name="Stud. Mycol.">
        <title>101 Dothideomycetes genomes: a test case for predicting lifestyles and emergence of pathogens.</title>
        <authorList>
            <person name="Haridas S."/>
            <person name="Albert R."/>
            <person name="Binder M."/>
            <person name="Bloem J."/>
            <person name="Labutti K."/>
            <person name="Salamov A."/>
            <person name="Andreopoulos B."/>
            <person name="Baker S."/>
            <person name="Barry K."/>
            <person name="Bills G."/>
            <person name="Bluhm B."/>
            <person name="Cannon C."/>
            <person name="Castanera R."/>
            <person name="Culley D."/>
            <person name="Daum C."/>
            <person name="Ezra D."/>
            <person name="Gonzalez J."/>
            <person name="Henrissat B."/>
            <person name="Kuo A."/>
            <person name="Liang C."/>
            <person name="Lipzen A."/>
            <person name="Lutzoni F."/>
            <person name="Magnuson J."/>
            <person name="Mondo S."/>
            <person name="Nolan M."/>
            <person name="Ohm R."/>
            <person name="Pangilinan J."/>
            <person name="Park H.-J."/>
            <person name="Ramirez L."/>
            <person name="Alfaro M."/>
            <person name="Sun H."/>
            <person name="Tritt A."/>
            <person name="Yoshinaga Y."/>
            <person name="Zwiers L.-H."/>
            <person name="Turgeon B."/>
            <person name="Goodwin S."/>
            <person name="Spatafora J."/>
            <person name="Crous P."/>
            <person name="Grigoriev I."/>
        </authorList>
    </citation>
    <scope>NUCLEOTIDE SEQUENCE</scope>
    <source>
        <strain evidence="17">CBS 101060</strain>
    </source>
</reference>
<evidence type="ECO:0000256" key="10">
    <source>
        <dbReference type="ARBA" id="ARBA00023242"/>
    </source>
</evidence>
<dbReference type="Gene3D" id="1.10.472.10">
    <property type="entry name" value="Cyclin-like"/>
    <property type="match status" value="1"/>
</dbReference>
<comment type="function">
    <text evidence="12">General factor that plays a major role in the activation of eukaryotic genes transcribed by RNA polymerase II.</text>
</comment>
<dbReference type="OrthoDB" id="25790at2759"/>
<evidence type="ECO:0000256" key="12">
    <source>
        <dbReference type="ARBA" id="ARBA00056616"/>
    </source>
</evidence>
<dbReference type="SMART" id="SM00385">
    <property type="entry name" value="CYCLIN"/>
    <property type="match status" value="2"/>
</dbReference>
<dbReference type="AlphaFoldDB" id="A0A9P4VVL8"/>
<dbReference type="GO" id="GO:0017025">
    <property type="term" value="F:TBP-class protein binding"/>
    <property type="evidence" value="ECO:0007669"/>
    <property type="project" value="InterPro"/>
</dbReference>
<dbReference type="InterPro" id="IPR023486">
    <property type="entry name" value="TFIIB_CS"/>
</dbReference>
<dbReference type="FunFam" id="2.20.25.10:FF:000036">
    <property type="entry name" value="Transcription initiation factor IIB"/>
    <property type="match status" value="1"/>
</dbReference>
<evidence type="ECO:0000256" key="4">
    <source>
        <dbReference type="ARBA" id="ARBA00022723"/>
    </source>
</evidence>
<evidence type="ECO:0000256" key="2">
    <source>
        <dbReference type="ARBA" id="ARBA00010857"/>
    </source>
</evidence>
<dbReference type="InterPro" id="IPR000812">
    <property type="entry name" value="TFIIB"/>
</dbReference>
<keyword evidence="10" id="KW-0539">Nucleus</keyword>
<keyword evidence="8" id="KW-0805">Transcription regulation</keyword>
<dbReference type="Pfam" id="PF08271">
    <property type="entry name" value="Zn_Ribbon_TF"/>
    <property type="match status" value="1"/>
</dbReference>
<keyword evidence="5" id="KW-0677">Repeat</keyword>
<comment type="caution">
    <text evidence="17">The sequence shown here is derived from an EMBL/GenBank/DDBJ whole genome shotgun (WGS) entry which is preliminary data.</text>
</comment>
<comment type="subunit">
    <text evidence="13">Associates with TFIID-IIA (DA complex) to form TFIID-IIA-IIB (DAB-complex) which is then recognized by polymerase II.</text>
</comment>
<dbReference type="Proteomes" id="UP000799429">
    <property type="component" value="Unassembled WGS sequence"/>
</dbReference>